<organism evidence="1 2">
    <name type="scientific">candidate division TA06 bacterium DG_78</name>
    <dbReference type="NCBI Taxonomy" id="1703772"/>
    <lineage>
        <taxon>Bacteria</taxon>
        <taxon>Bacteria division TA06</taxon>
    </lineage>
</organism>
<name>A0A0S7YBB1_UNCT6</name>
<dbReference type="EMBL" id="LJNI01000117">
    <property type="protein sequence ID" value="KPJ71882.1"/>
    <property type="molecule type" value="Genomic_DNA"/>
</dbReference>
<evidence type="ECO:0008006" key="3">
    <source>
        <dbReference type="Google" id="ProtNLM"/>
    </source>
</evidence>
<comment type="caution">
    <text evidence="1">The sequence shown here is derived from an EMBL/GenBank/DDBJ whole genome shotgun (WGS) entry which is preliminary data.</text>
</comment>
<sequence>MILFFLLLSTDTIDLYVDPVVYRITITIEDTIEHLTHTEDIFYIEFNCGASYQDFYYETIDDNIITKATVVFNLSCPSRVDSFVDTLYRQFTIPSFSEAARQQMSFIIQFGLHVPEGLYDYEIQIASGEKEGTVRGSVEVMKDQYKISDILLASAIVTDTSESYLRKGNLKVTPHPSGLFSEQYTTLYAYYEIYDILPDADSLEIIYSIVNSDNKMIRKISRYLAKRFSSQAVNFGVNIQGFDPGEYIFRVRVRDPVGEVVTEKAAPFTITGIVKKEISYEGMPYYDEIEYFLTPQDYKNFQSFPKEGRARFLKKFWESQNYFEIAERFEYADTNYQEGGTEGRKTDRGRVYIKYGAPDEIERSTIEYYESRPYEHWQYYTGNQFLFLDIRGTNEYTLVWTNASGEQSQPTLYKYVPPKKIDLIR</sequence>
<accession>A0A0S7YBB1</accession>
<dbReference type="InterPro" id="IPR030959">
    <property type="entry name" value="GWxTD_dom"/>
</dbReference>
<proteinExistence type="predicted"/>
<dbReference type="NCBIfam" id="TIGR04514">
    <property type="entry name" value="GWxTD_dom"/>
    <property type="match status" value="1"/>
</dbReference>
<gene>
    <name evidence="1" type="ORF">AMJ52_08260</name>
</gene>
<reference evidence="1 2" key="1">
    <citation type="journal article" date="2015" name="Microbiome">
        <title>Genomic resolution of linkages in carbon, nitrogen, and sulfur cycling among widespread estuary sediment bacteria.</title>
        <authorList>
            <person name="Baker B.J."/>
            <person name="Lazar C.S."/>
            <person name="Teske A.P."/>
            <person name="Dick G.J."/>
        </authorList>
    </citation>
    <scope>NUCLEOTIDE SEQUENCE [LARGE SCALE GENOMIC DNA]</scope>
    <source>
        <strain evidence="1">DG_78</strain>
    </source>
</reference>
<protein>
    <recommendedName>
        <fullName evidence="3">GWxTD domain-containing protein</fullName>
    </recommendedName>
</protein>
<dbReference type="AlphaFoldDB" id="A0A0S7YBB1"/>
<evidence type="ECO:0000313" key="1">
    <source>
        <dbReference type="EMBL" id="KPJ71882.1"/>
    </source>
</evidence>
<evidence type="ECO:0000313" key="2">
    <source>
        <dbReference type="Proteomes" id="UP000051012"/>
    </source>
</evidence>
<dbReference type="Proteomes" id="UP000051012">
    <property type="component" value="Unassembled WGS sequence"/>
</dbReference>